<dbReference type="PANTHER" id="PTHR31170">
    <property type="entry name" value="BNAC04G53230D PROTEIN"/>
    <property type="match status" value="1"/>
</dbReference>
<feature type="transmembrane region" description="Helical" evidence="2">
    <location>
        <begin position="372"/>
        <end position="391"/>
    </location>
</feature>
<dbReference type="AlphaFoldDB" id="A0A8T1QUY6"/>
<evidence type="ECO:0000256" key="2">
    <source>
        <dbReference type="SAM" id="Phobius"/>
    </source>
</evidence>
<name>A0A8T1QUY6_CARIL</name>
<evidence type="ECO:0000313" key="3">
    <source>
        <dbReference type="EMBL" id="KAG6658286.1"/>
    </source>
</evidence>
<keyword evidence="2" id="KW-0812">Transmembrane</keyword>
<organism evidence="3 4">
    <name type="scientific">Carya illinoinensis</name>
    <name type="common">Pecan</name>
    <dbReference type="NCBI Taxonomy" id="32201"/>
    <lineage>
        <taxon>Eukaryota</taxon>
        <taxon>Viridiplantae</taxon>
        <taxon>Streptophyta</taxon>
        <taxon>Embryophyta</taxon>
        <taxon>Tracheophyta</taxon>
        <taxon>Spermatophyta</taxon>
        <taxon>Magnoliopsida</taxon>
        <taxon>eudicotyledons</taxon>
        <taxon>Gunneridae</taxon>
        <taxon>Pentapetalae</taxon>
        <taxon>rosids</taxon>
        <taxon>fabids</taxon>
        <taxon>Fagales</taxon>
        <taxon>Juglandaceae</taxon>
        <taxon>Carya</taxon>
    </lineage>
</organism>
<reference evidence="3" key="1">
    <citation type="submission" date="2020-12" db="EMBL/GenBank/DDBJ databases">
        <title>WGS assembly of Carya illinoinensis cv. Pawnee.</title>
        <authorList>
            <person name="Platts A."/>
            <person name="Shu S."/>
            <person name="Wright S."/>
            <person name="Barry K."/>
            <person name="Edger P."/>
            <person name="Pires J.C."/>
            <person name="Schmutz J."/>
        </authorList>
    </citation>
    <scope>NUCLEOTIDE SEQUENCE</scope>
    <source>
        <tissue evidence="3">Leaf</tissue>
    </source>
</reference>
<accession>A0A8T1QUY6</accession>
<keyword evidence="4" id="KW-1185">Reference proteome</keyword>
<evidence type="ECO:0000256" key="1">
    <source>
        <dbReference type="SAM" id="MobiDB-lite"/>
    </source>
</evidence>
<dbReference type="EMBL" id="CM031812">
    <property type="protein sequence ID" value="KAG6658286.1"/>
    <property type="molecule type" value="Genomic_DNA"/>
</dbReference>
<protein>
    <submittedName>
        <fullName evidence="3">Uncharacterized protein</fullName>
    </submittedName>
</protein>
<proteinExistence type="predicted"/>
<feature type="region of interest" description="Disordered" evidence="1">
    <location>
        <begin position="1"/>
        <end position="20"/>
    </location>
</feature>
<dbReference type="PANTHER" id="PTHR31170:SF19">
    <property type="match status" value="1"/>
</dbReference>
<dbReference type="Pfam" id="PF03140">
    <property type="entry name" value="DUF247"/>
    <property type="match status" value="2"/>
</dbReference>
<keyword evidence="2" id="KW-1133">Transmembrane helix</keyword>
<keyword evidence="2" id="KW-0472">Membrane</keyword>
<evidence type="ECO:0000313" key="4">
    <source>
        <dbReference type="Proteomes" id="UP000811609"/>
    </source>
</evidence>
<gene>
    <name evidence="3" type="ORF">CIPAW_04G150000</name>
</gene>
<comment type="caution">
    <text evidence="3">The sequence shown here is derived from an EMBL/GenBank/DDBJ whole genome shotgun (WGS) entry which is preliminary data.</text>
</comment>
<sequence length="403" mass="47271">MEEKASGKLIQNASASTKSDHHLVINNKSTKEQNSKPLLSPNRCIYKVPVHLHKLDEMSYTPRVISIGSLHHGNKKLQTLENYKVKYLSDFVLRAQTSPEDLLRIVKDSEERVRECYVENIRLNSDKFVNMTLRDAVFVIEYFLRNMFRPELWTDEDRIVLKQCSVVVTLFLFVFFNTQNKSIYSPQFNRIIHFVDLIRRFYLPPTDAREDSYSLYDYVYNQYVEDMYCASQLAEAGLIFKKSASRCGHDPKFQDGVLEIPGFTLDNDTELYARNLMALEQLHDYQTPVYITDYYRFLDFLIDTDKDMGLLRRNKILVNRQGGNCATIVNNLCSNEVAYRPTVYYELCRELFRFYNNPWNSWKIKLRRDFSTPWVIVTTTSAIFLFVLTLAQTHVCTVISTVK</sequence>
<dbReference type="InterPro" id="IPR004158">
    <property type="entry name" value="DUF247_pln"/>
</dbReference>
<dbReference type="Proteomes" id="UP000811609">
    <property type="component" value="Chromosome 4"/>
</dbReference>